<reference evidence="2 3" key="1">
    <citation type="submission" date="2017-04" db="EMBL/GenBank/DDBJ databases">
        <title>Genome Sequence of the Model Brown-Rot Fungus Postia placenta SB12.</title>
        <authorList>
            <consortium name="DOE Joint Genome Institute"/>
            <person name="Gaskell J."/>
            <person name="Kersten P."/>
            <person name="Larrondo L.F."/>
            <person name="Canessa P."/>
            <person name="Martinez D."/>
            <person name="Hibbett D."/>
            <person name="Schmoll M."/>
            <person name="Kubicek C.P."/>
            <person name="Martinez A.T."/>
            <person name="Yadav J."/>
            <person name="Master E."/>
            <person name="Magnuson J.K."/>
            <person name="James T."/>
            <person name="Yaver D."/>
            <person name="Berka R."/>
            <person name="Labutti K."/>
            <person name="Lipzen A."/>
            <person name="Aerts A."/>
            <person name="Barry K."/>
            <person name="Henrissat B."/>
            <person name="Blanchette R."/>
            <person name="Grigoriev I."/>
            <person name="Cullen D."/>
        </authorList>
    </citation>
    <scope>NUCLEOTIDE SEQUENCE [LARGE SCALE GENOMIC DNA]</scope>
    <source>
        <strain evidence="2 3">MAD-698-R-SB12</strain>
    </source>
</reference>
<protein>
    <submittedName>
        <fullName evidence="2">Uncharacterized protein</fullName>
    </submittedName>
</protein>
<name>A0A1X6N8T3_9APHY</name>
<dbReference type="GeneID" id="36325396"/>
<evidence type="ECO:0000313" key="3">
    <source>
        <dbReference type="Proteomes" id="UP000194127"/>
    </source>
</evidence>
<feature type="compositionally biased region" description="Basic and acidic residues" evidence="1">
    <location>
        <begin position="61"/>
        <end position="71"/>
    </location>
</feature>
<dbReference type="EMBL" id="KZ110593">
    <property type="protein sequence ID" value="OSX64984.1"/>
    <property type="molecule type" value="Genomic_DNA"/>
</dbReference>
<accession>A0A1X6N8T3</accession>
<evidence type="ECO:0000313" key="2">
    <source>
        <dbReference type="EMBL" id="OSX64984.1"/>
    </source>
</evidence>
<organism evidence="2 3">
    <name type="scientific">Postia placenta MAD-698-R-SB12</name>
    <dbReference type="NCBI Taxonomy" id="670580"/>
    <lineage>
        <taxon>Eukaryota</taxon>
        <taxon>Fungi</taxon>
        <taxon>Dikarya</taxon>
        <taxon>Basidiomycota</taxon>
        <taxon>Agaricomycotina</taxon>
        <taxon>Agaricomycetes</taxon>
        <taxon>Polyporales</taxon>
        <taxon>Adustoporiaceae</taxon>
        <taxon>Rhodonia</taxon>
    </lineage>
</organism>
<feature type="compositionally biased region" description="Basic and acidic residues" evidence="1">
    <location>
        <begin position="16"/>
        <end position="28"/>
    </location>
</feature>
<feature type="compositionally biased region" description="Low complexity" evidence="1">
    <location>
        <begin position="72"/>
        <end position="83"/>
    </location>
</feature>
<evidence type="ECO:0000256" key="1">
    <source>
        <dbReference type="SAM" id="MobiDB-lite"/>
    </source>
</evidence>
<dbReference type="OrthoDB" id="2803557at2759"/>
<gene>
    <name evidence="2" type="ORF">POSPLADRAFT_1053775</name>
</gene>
<dbReference type="Proteomes" id="UP000194127">
    <property type="component" value="Unassembled WGS sequence"/>
</dbReference>
<keyword evidence="3" id="KW-1185">Reference proteome</keyword>
<feature type="region of interest" description="Disordered" evidence="1">
    <location>
        <begin position="1"/>
        <end position="83"/>
    </location>
</feature>
<proteinExistence type="predicted"/>
<dbReference type="AlphaFoldDB" id="A0A1X6N8T3"/>
<dbReference type="RefSeq" id="XP_024341778.1">
    <property type="nucleotide sequence ID" value="XM_024480446.1"/>
</dbReference>
<sequence length="217" mass="23695">MFEFMRRKKEILGQNKDGRTEAETEKPKNKGLLRRGSFIPTVKADGSSAKRARYFSGPPKPPDDLSDRLTERPPTLRTRSSSCSAVSSLDIRNPFQQYTEDSAMTASQVALTESMSSLVGPSRESVRYVVSHAPVLVSPQAERAEIFYSDDVLETPNASSLSINPFADAIPPVGVTDAAERAVGFWIDEKCFANNIAVCITKVLSHANKKTVGLPAC</sequence>